<dbReference type="SMART" id="SM00105">
    <property type="entry name" value="ArfGap"/>
    <property type="match status" value="1"/>
</dbReference>
<dbReference type="Gene3D" id="1.25.40.20">
    <property type="entry name" value="Ankyrin repeat-containing domain"/>
    <property type="match status" value="1"/>
</dbReference>
<dbReference type="GO" id="GO:0005096">
    <property type="term" value="F:GTPase activator activity"/>
    <property type="evidence" value="ECO:0007669"/>
    <property type="project" value="UniProtKB-KW"/>
</dbReference>
<dbReference type="Gene3D" id="1.20.5.170">
    <property type="match status" value="1"/>
</dbReference>
<feature type="compositionally biased region" description="Acidic residues" evidence="11">
    <location>
        <begin position="388"/>
        <end position="398"/>
    </location>
</feature>
<dbReference type="CDD" id="cd08833">
    <property type="entry name" value="ArfGap_GIT"/>
    <property type="match status" value="1"/>
</dbReference>
<dbReference type="InterPro" id="IPR037278">
    <property type="entry name" value="ARFGAP/RecO"/>
</dbReference>
<evidence type="ECO:0000256" key="7">
    <source>
        <dbReference type="ARBA" id="ARBA00023054"/>
    </source>
</evidence>
<dbReference type="GO" id="GO:0008277">
    <property type="term" value="P:regulation of G protein-coupled receptor signaling pathway"/>
    <property type="evidence" value="ECO:0007669"/>
    <property type="project" value="TreeGrafter"/>
</dbReference>
<dbReference type="AlphaFoldDB" id="A0A2B4RQH0"/>
<proteinExistence type="predicted"/>
<dbReference type="FunFam" id="1.10.220.150:FF:000003">
    <property type="entry name" value="ARF GTPase-activating protein GIT2 isoform 1"/>
    <property type="match status" value="1"/>
</dbReference>
<dbReference type="SUPFAM" id="SSF57863">
    <property type="entry name" value="ArfGap/RecO-like zinc finger"/>
    <property type="match status" value="1"/>
</dbReference>
<feature type="coiled-coil region" evidence="10">
    <location>
        <begin position="449"/>
        <end position="490"/>
    </location>
</feature>
<accession>A0A2B4RQH0</accession>
<evidence type="ECO:0000256" key="6">
    <source>
        <dbReference type="ARBA" id="ARBA00023043"/>
    </source>
</evidence>
<dbReference type="InterPro" id="IPR038508">
    <property type="entry name" value="ArfGAP_dom_sf"/>
</dbReference>
<dbReference type="Pfam" id="PF01412">
    <property type="entry name" value="ArfGap"/>
    <property type="match status" value="1"/>
</dbReference>
<dbReference type="EMBL" id="LSMT01000307">
    <property type="protein sequence ID" value="PFX20684.1"/>
    <property type="molecule type" value="Genomic_DNA"/>
</dbReference>
<evidence type="ECO:0000313" key="14">
    <source>
        <dbReference type="Proteomes" id="UP000225706"/>
    </source>
</evidence>
<dbReference type="InterPro" id="IPR047161">
    <property type="entry name" value="GIT-like"/>
</dbReference>
<keyword evidence="5" id="KW-0862">Zinc</keyword>
<dbReference type="SMART" id="SM00555">
    <property type="entry name" value="GIT"/>
    <property type="match status" value="2"/>
</dbReference>
<keyword evidence="7 10" id="KW-0175">Coiled coil</keyword>
<dbReference type="PRINTS" id="PR00405">
    <property type="entry name" value="REVINTRACTNG"/>
</dbReference>
<sequence>MSLRMKLSPSTEICADCSAPGPEWASVNRGVFICDECCSVHRSLGRHISQVKHLRHSSWSPTLQAMVRQLVTNGANSIWEHSLLDPNQMKSGLRKPNQKDHVHPTKSTFIKAKYQRLAFVPRLPCKDDDTITVSDLSQQLHSSVRTGNLETCLRLLSLGARPNYFHPDRGNTPLHVAANAGQPLQVELLIVHGADPTKPDINGKTPVDYAMEAGYSNIAQRLIEVQFELTDRLTYYLCGRRPDHQNGIHYLIPTMADSRLDLSDDAQKAKLKLQALSHHLFEELASDVYDEVDRRECDAVWLATQNHSALVSDTTTVPFLPVNPSFSSTRNQGRQKLALFNAKEFATLIIDILNDARRREQDSNPDLTQGFVESHIFPIEEDAYDHEYDEVPSDEEPVDKESTPENPSAMTTKVQIEKGTTTSFLADDSVPLERYVAVESALATANARVQQLLQVNANQSHEIQNLQAMVHKLEDENKNLRSQLGILNGSDDSVFAPPAYPDVSDEEDHVDIENIEPYAAPGSLLNRTAQHTPLGKSQAGEMTKTKKVNPYDNVTDSPDDPDGERRYLNIEEMREHERMISSDSPFDEQLDREAEKLIHAVDDLVNEATKDSKSQPSQEDVVRCTEQITKKIQELLLSAQAGRHSCFIPCSSNIFTAVNDMASLFPEDPDVDSMRVSLQLMKSSAARLQVECKSAVLPGNTVDMAFLTQQVIQCAYDIAKAAKQLVTTFSVD</sequence>
<dbReference type="PANTHER" id="PTHR46097:SF3">
    <property type="entry name" value="ARF GTPASE-ACTIVATING PROTEIN GIT"/>
    <property type="match status" value="1"/>
</dbReference>
<evidence type="ECO:0000313" key="13">
    <source>
        <dbReference type="EMBL" id="PFX20684.1"/>
    </source>
</evidence>
<dbReference type="FunFam" id="1.25.40.20:FF:000013">
    <property type="entry name" value="ARF GTPase-activating protein GIT1 isoform 1"/>
    <property type="match status" value="1"/>
</dbReference>
<dbReference type="Proteomes" id="UP000225706">
    <property type="component" value="Unassembled WGS sequence"/>
</dbReference>
<gene>
    <name evidence="13" type="primary">GIT2</name>
    <name evidence="13" type="ORF">AWC38_SpisGene14859</name>
</gene>
<evidence type="ECO:0000256" key="8">
    <source>
        <dbReference type="PROSITE-ProRule" id="PRU00023"/>
    </source>
</evidence>
<dbReference type="PANTHER" id="PTHR46097">
    <property type="entry name" value="G PROTEIN-COUPLED RECEPTOR KINASE INTERACTING ARFGAP"/>
    <property type="match status" value="1"/>
</dbReference>
<comment type="caution">
    <text evidence="13">The sequence shown here is derived from an EMBL/GenBank/DDBJ whole genome shotgun (WGS) entry which is preliminary data.</text>
</comment>
<feature type="region of interest" description="Disordered" evidence="11">
    <location>
        <begin position="534"/>
        <end position="565"/>
    </location>
</feature>
<dbReference type="InterPro" id="IPR032352">
    <property type="entry name" value="GIT1/2_CC"/>
</dbReference>
<dbReference type="InterPro" id="IPR001164">
    <property type="entry name" value="ArfGAP_dom"/>
</dbReference>
<protein>
    <submittedName>
        <fullName evidence="13">ARF GTPase-activating protein GIT2</fullName>
    </submittedName>
</protein>
<keyword evidence="3" id="KW-0677">Repeat</keyword>
<keyword evidence="6 8" id="KW-0040">ANK repeat</keyword>
<evidence type="ECO:0000259" key="12">
    <source>
        <dbReference type="PROSITE" id="PS50115"/>
    </source>
</evidence>
<feature type="region of interest" description="Disordered" evidence="11">
    <location>
        <begin position="388"/>
        <end position="411"/>
    </location>
</feature>
<organism evidence="13 14">
    <name type="scientific">Stylophora pistillata</name>
    <name type="common">Smooth cauliflower coral</name>
    <dbReference type="NCBI Taxonomy" id="50429"/>
    <lineage>
        <taxon>Eukaryota</taxon>
        <taxon>Metazoa</taxon>
        <taxon>Cnidaria</taxon>
        <taxon>Anthozoa</taxon>
        <taxon>Hexacorallia</taxon>
        <taxon>Scleractinia</taxon>
        <taxon>Astrocoeniina</taxon>
        <taxon>Pocilloporidae</taxon>
        <taxon>Stylophora</taxon>
    </lineage>
</organism>
<dbReference type="PROSITE" id="PS50088">
    <property type="entry name" value="ANK_REPEAT"/>
    <property type="match status" value="1"/>
</dbReference>
<dbReference type="GO" id="GO:0008270">
    <property type="term" value="F:zinc ion binding"/>
    <property type="evidence" value="ECO:0007669"/>
    <property type="project" value="UniProtKB-KW"/>
</dbReference>
<dbReference type="InterPro" id="IPR013724">
    <property type="entry name" value="GIT_SHD"/>
</dbReference>
<evidence type="ECO:0000256" key="1">
    <source>
        <dbReference type="ARBA" id="ARBA00022468"/>
    </source>
</evidence>
<keyword evidence="14" id="KW-1185">Reference proteome</keyword>
<dbReference type="Pfam" id="PF12205">
    <property type="entry name" value="GIT1_C"/>
    <property type="match status" value="1"/>
</dbReference>
<dbReference type="GO" id="GO:0031267">
    <property type="term" value="F:small GTPase binding"/>
    <property type="evidence" value="ECO:0007669"/>
    <property type="project" value="TreeGrafter"/>
</dbReference>
<dbReference type="Gene3D" id="1.10.220.150">
    <property type="entry name" value="Arf GTPase activating protein"/>
    <property type="match status" value="1"/>
</dbReference>
<dbReference type="SMART" id="SM00248">
    <property type="entry name" value="ANK"/>
    <property type="match status" value="3"/>
</dbReference>
<dbReference type="SUPFAM" id="SSF48403">
    <property type="entry name" value="Ankyrin repeat"/>
    <property type="match status" value="1"/>
</dbReference>
<dbReference type="Pfam" id="PF16559">
    <property type="entry name" value="GIT_CC"/>
    <property type="match status" value="1"/>
</dbReference>
<evidence type="ECO:0000256" key="9">
    <source>
        <dbReference type="PROSITE-ProRule" id="PRU00288"/>
    </source>
</evidence>
<dbReference type="InterPro" id="IPR002110">
    <property type="entry name" value="Ankyrin_rpt"/>
</dbReference>
<dbReference type="PROSITE" id="PS50115">
    <property type="entry name" value="ARFGAP"/>
    <property type="match status" value="1"/>
</dbReference>
<keyword evidence="1" id="KW-0343">GTPase activation</keyword>
<dbReference type="GO" id="GO:0032012">
    <property type="term" value="P:regulation of ARF protein signal transduction"/>
    <property type="evidence" value="ECO:0007669"/>
    <property type="project" value="InterPro"/>
</dbReference>
<dbReference type="OrthoDB" id="5588096at2759"/>
<evidence type="ECO:0000256" key="3">
    <source>
        <dbReference type="ARBA" id="ARBA00022737"/>
    </source>
</evidence>
<dbReference type="STRING" id="50429.A0A2B4RQH0"/>
<name>A0A2B4RQH0_STYPI</name>
<keyword evidence="2" id="KW-0479">Metal-binding</keyword>
<evidence type="ECO:0000256" key="10">
    <source>
        <dbReference type="SAM" id="Coils"/>
    </source>
</evidence>
<dbReference type="InterPro" id="IPR022018">
    <property type="entry name" value="GIT1_C"/>
</dbReference>
<reference evidence="14" key="1">
    <citation type="journal article" date="2017" name="bioRxiv">
        <title>Comparative analysis of the genomes of Stylophora pistillata and Acropora digitifera provides evidence for extensive differences between species of corals.</title>
        <authorList>
            <person name="Voolstra C.R."/>
            <person name="Li Y."/>
            <person name="Liew Y.J."/>
            <person name="Baumgarten S."/>
            <person name="Zoccola D."/>
            <person name="Flot J.-F."/>
            <person name="Tambutte S."/>
            <person name="Allemand D."/>
            <person name="Aranda M."/>
        </authorList>
    </citation>
    <scope>NUCLEOTIDE SEQUENCE [LARGE SCALE GENOMIC DNA]</scope>
</reference>
<dbReference type="Pfam" id="PF08518">
    <property type="entry name" value="GIT_SHD"/>
    <property type="match status" value="2"/>
</dbReference>
<dbReference type="InterPro" id="IPR036770">
    <property type="entry name" value="Ankyrin_rpt-contain_sf"/>
</dbReference>
<feature type="domain" description="Arf-GAP" evidence="12">
    <location>
        <begin position="1"/>
        <end position="127"/>
    </location>
</feature>
<evidence type="ECO:0000256" key="11">
    <source>
        <dbReference type="SAM" id="MobiDB-lite"/>
    </source>
</evidence>
<evidence type="ECO:0000256" key="5">
    <source>
        <dbReference type="ARBA" id="ARBA00022833"/>
    </source>
</evidence>
<dbReference type="Gene3D" id="1.20.120.330">
    <property type="entry name" value="Nucleotidyltransferases domain 2"/>
    <property type="match status" value="1"/>
</dbReference>
<evidence type="ECO:0000256" key="2">
    <source>
        <dbReference type="ARBA" id="ARBA00022723"/>
    </source>
</evidence>
<dbReference type="Pfam" id="PF12796">
    <property type="entry name" value="Ank_2"/>
    <property type="match status" value="1"/>
</dbReference>
<keyword evidence="4 9" id="KW-0863">Zinc-finger</keyword>
<dbReference type="PROSITE" id="PS50297">
    <property type="entry name" value="ANK_REP_REGION"/>
    <property type="match status" value="1"/>
</dbReference>
<feature type="repeat" description="ANK" evidence="8">
    <location>
        <begin position="169"/>
        <end position="201"/>
    </location>
</feature>
<evidence type="ECO:0000256" key="4">
    <source>
        <dbReference type="ARBA" id="ARBA00022771"/>
    </source>
</evidence>